<dbReference type="EMBL" id="LJJR01000004">
    <property type="protein sequence ID" value="KPD32906.1"/>
    <property type="molecule type" value="Genomic_DNA"/>
</dbReference>
<evidence type="ECO:0000313" key="1">
    <source>
        <dbReference type="EMBL" id="KPD32906.1"/>
    </source>
</evidence>
<dbReference type="Gene3D" id="3.30.300.20">
    <property type="match status" value="1"/>
</dbReference>
<dbReference type="PANTHER" id="PTHR42830">
    <property type="entry name" value="OSMOTICALLY INDUCIBLE FAMILY PROTEIN"/>
    <property type="match status" value="1"/>
</dbReference>
<dbReference type="PATRIC" id="fig|37636.3.peg.1475"/>
<reference evidence="1 2" key="1">
    <citation type="submission" date="2015-09" db="EMBL/GenBank/DDBJ databases">
        <title>Draft genome sequence of Thermus scotoductus strain K1 isolated from a geothermal spring in Nagorno-Karabakh, Armenia.</title>
        <authorList>
            <person name="Saghatelyan A."/>
            <person name="Poghosyan L."/>
            <person name="Panosyan H."/>
            <person name="Birkeland N.-K."/>
        </authorList>
    </citation>
    <scope>NUCLEOTIDE SEQUENCE [LARGE SCALE GENOMIC DNA]</scope>
    <source>
        <strain evidence="1 2">K1</strain>
    </source>
</reference>
<dbReference type="InterPro" id="IPR036102">
    <property type="entry name" value="OsmC/Ohrsf"/>
</dbReference>
<dbReference type="InterPro" id="IPR052707">
    <property type="entry name" value="OsmC_Ohr_Peroxiredoxin"/>
</dbReference>
<gene>
    <name evidence="1" type="ORF">AN926_01570</name>
</gene>
<evidence type="ECO:0000313" key="2">
    <source>
        <dbReference type="Proteomes" id="UP000053099"/>
    </source>
</evidence>
<protein>
    <submittedName>
        <fullName evidence="1">Peroxiredoxin</fullName>
    </submittedName>
</protein>
<comment type="caution">
    <text evidence="1">The sequence shown here is derived from an EMBL/GenBank/DDBJ whole genome shotgun (WGS) entry which is preliminary data.</text>
</comment>
<dbReference type="SUPFAM" id="SSF82784">
    <property type="entry name" value="OsmC-like"/>
    <property type="match status" value="1"/>
</dbReference>
<dbReference type="InterPro" id="IPR019904">
    <property type="entry name" value="Peroxiredoxin_OsmC"/>
</dbReference>
<dbReference type="PANTHER" id="PTHR42830:SF1">
    <property type="entry name" value="OSMOTICALLY INDUCIBLE FAMILY PROTEIN"/>
    <property type="match status" value="1"/>
</dbReference>
<proteinExistence type="predicted"/>
<dbReference type="Pfam" id="PF02566">
    <property type="entry name" value="OsmC"/>
    <property type="match status" value="1"/>
</dbReference>
<dbReference type="NCBIfam" id="TIGR03562">
    <property type="entry name" value="osmo_induc_OsmC"/>
    <property type="match status" value="1"/>
</dbReference>
<dbReference type="AlphaFoldDB" id="A0A0N0IRS1"/>
<sequence>MPVRKAKAVWEGGLRQGKGVMELESQAFQGAYSYPSRFEEGEGTNPEELIAAAHAGCFSMALAASLEREGFPPKRVSTEARVHLEMVEGKATITRIELITEAEVPGITPEKFQEIAQAAKEGCPVSRALGAVKEITLEARLA</sequence>
<dbReference type="GO" id="GO:0006979">
    <property type="term" value="P:response to oxidative stress"/>
    <property type="evidence" value="ECO:0007669"/>
    <property type="project" value="InterPro"/>
</dbReference>
<dbReference type="InterPro" id="IPR003718">
    <property type="entry name" value="OsmC/Ohr_fam"/>
</dbReference>
<organism evidence="1 2">
    <name type="scientific">Thermus scotoductus</name>
    <dbReference type="NCBI Taxonomy" id="37636"/>
    <lineage>
        <taxon>Bacteria</taxon>
        <taxon>Thermotogati</taxon>
        <taxon>Deinococcota</taxon>
        <taxon>Deinococci</taxon>
        <taxon>Thermales</taxon>
        <taxon>Thermaceae</taxon>
        <taxon>Thermus</taxon>
    </lineage>
</organism>
<dbReference type="GO" id="GO:0004601">
    <property type="term" value="F:peroxidase activity"/>
    <property type="evidence" value="ECO:0007669"/>
    <property type="project" value="InterPro"/>
</dbReference>
<name>A0A0N0IRS1_THESC</name>
<accession>A0A0N0IRS1</accession>
<dbReference type="Proteomes" id="UP000053099">
    <property type="component" value="Unassembled WGS sequence"/>
</dbReference>
<dbReference type="InterPro" id="IPR015946">
    <property type="entry name" value="KH_dom-like_a/b"/>
</dbReference>